<gene>
    <name evidence="2" type="ORF">DYI37_01505</name>
</gene>
<comment type="caution">
    <text evidence="2">The sequence shown here is derived from an EMBL/GenBank/DDBJ whole genome shotgun (WGS) entry which is preliminary data.</text>
</comment>
<reference evidence="2 3" key="1">
    <citation type="submission" date="2018-08" db="EMBL/GenBank/DDBJ databases">
        <title>Fulvimarina sp. 85, whole genome shotgun sequence.</title>
        <authorList>
            <person name="Tuo L."/>
        </authorList>
    </citation>
    <scope>NUCLEOTIDE SEQUENCE [LARGE SCALE GENOMIC DNA]</scope>
    <source>
        <strain evidence="2 3">85</strain>
    </source>
</reference>
<evidence type="ECO:0000313" key="2">
    <source>
        <dbReference type="EMBL" id="RFC66173.1"/>
    </source>
</evidence>
<dbReference type="Proteomes" id="UP000264310">
    <property type="component" value="Unassembled WGS sequence"/>
</dbReference>
<proteinExistence type="predicted"/>
<evidence type="ECO:0000313" key="3">
    <source>
        <dbReference type="Proteomes" id="UP000264310"/>
    </source>
</evidence>
<sequence length="103" mass="11332">MPDLSTEPKMMRAQQDKDTPERIAEDETRPGAGRTDADAESARDREASKKGEARYETEQQQAIFEGNQKSGTAKTDGKPQTAKRPEESGDHGLANEGRSLLKD</sequence>
<keyword evidence="3" id="KW-1185">Reference proteome</keyword>
<dbReference type="EMBL" id="QURL01000001">
    <property type="protein sequence ID" value="RFC66173.1"/>
    <property type="molecule type" value="Genomic_DNA"/>
</dbReference>
<feature type="compositionally biased region" description="Basic and acidic residues" evidence="1">
    <location>
        <begin position="14"/>
        <end position="57"/>
    </location>
</feature>
<dbReference type="AlphaFoldDB" id="A0A371XAA0"/>
<feature type="region of interest" description="Disordered" evidence="1">
    <location>
        <begin position="1"/>
        <end position="103"/>
    </location>
</feature>
<name>A0A371XAA0_9HYPH</name>
<evidence type="ECO:0000256" key="1">
    <source>
        <dbReference type="SAM" id="MobiDB-lite"/>
    </source>
</evidence>
<protein>
    <submittedName>
        <fullName evidence="2">Uncharacterized protein</fullName>
    </submittedName>
</protein>
<feature type="compositionally biased region" description="Polar residues" evidence="1">
    <location>
        <begin position="58"/>
        <end position="73"/>
    </location>
</feature>
<accession>A0A371XAA0</accession>
<organism evidence="2 3">
    <name type="scientific">Fulvimarina endophytica</name>
    <dbReference type="NCBI Taxonomy" id="2293836"/>
    <lineage>
        <taxon>Bacteria</taxon>
        <taxon>Pseudomonadati</taxon>
        <taxon>Pseudomonadota</taxon>
        <taxon>Alphaproteobacteria</taxon>
        <taxon>Hyphomicrobiales</taxon>
        <taxon>Aurantimonadaceae</taxon>
        <taxon>Fulvimarina</taxon>
    </lineage>
</organism>